<dbReference type="Pfam" id="PF13683">
    <property type="entry name" value="rve_3"/>
    <property type="match status" value="1"/>
</dbReference>
<dbReference type="GO" id="GO:0015074">
    <property type="term" value="P:DNA integration"/>
    <property type="evidence" value="ECO:0007669"/>
    <property type="project" value="InterPro"/>
</dbReference>
<name>A0A6J4SZ48_9ACTN</name>
<dbReference type="EMBL" id="CADCVU010000019">
    <property type="protein sequence ID" value="CAA9481889.1"/>
    <property type="molecule type" value="Genomic_DNA"/>
</dbReference>
<organism evidence="4">
    <name type="scientific">uncultured Solirubrobacterales bacterium</name>
    <dbReference type="NCBI Taxonomy" id="768556"/>
    <lineage>
        <taxon>Bacteria</taxon>
        <taxon>Bacillati</taxon>
        <taxon>Actinomycetota</taxon>
        <taxon>Thermoleophilia</taxon>
        <taxon>Solirubrobacterales</taxon>
        <taxon>environmental samples</taxon>
    </lineage>
</organism>
<sequence length="43" mass="5152">RSHRHRNAALPHWLRHYNERRPHSGIGNRPPISRVHNVRGQDI</sequence>
<gene>
    <name evidence="4" type="ORF">AVDCRST_MAG45-1809</name>
    <name evidence="3" type="ORF">AVDCRST_MAG45-216</name>
</gene>
<feature type="region of interest" description="Disordered" evidence="1">
    <location>
        <begin position="1"/>
        <end position="43"/>
    </location>
</feature>
<dbReference type="SUPFAM" id="SSF53098">
    <property type="entry name" value="Ribonuclease H-like"/>
    <property type="match status" value="1"/>
</dbReference>
<feature type="non-terminal residue" evidence="4">
    <location>
        <position position="1"/>
    </location>
</feature>
<proteinExistence type="predicted"/>
<dbReference type="EMBL" id="CADCVU010000155">
    <property type="protein sequence ID" value="CAA9509480.1"/>
    <property type="molecule type" value="Genomic_DNA"/>
</dbReference>
<dbReference type="InterPro" id="IPR012337">
    <property type="entry name" value="RNaseH-like_sf"/>
</dbReference>
<reference evidence="4" key="1">
    <citation type="submission" date="2020-02" db="EMBL/GenBank/DDBJ databases">
        <authorList>
            <person name="Meier V. D."/>
        </authorList>
    </citation>
    <scope>NUCLEOTIDE SEQUENCE</scope>
    <source>
        <strain evidence="4">AVDCRST_MAG45</strain>
    </source>
</reference>
<dbReference type="InterPro" id="IPR001584">
    <property type="entry name" value="Integrase_cat-core"/>
</dbReference>
<accession>A0A6J4SZ48</accession>
<feature type="domain" description="Integrase catalytic" evidence="2">
    <location>
        <begin position="2"/>
        <end position="31"/>
    </location>
</feature>
<protein>
    <recommendedName>
        <fullName evidence="2">Integrase catalytic domain-containing protein</fullName>
    </recommendedName>
</protein>
<evidence type="ECO:0000259" key="2">
    <source>
        <dbReference type="Pfam" id="PF13683"/>
    </source>
</evidence>
<evidence type="ECO:0000313" key="3">
    <source>
        <dbReference type="EMBL" id="CAA9481889.1"/>
    </source>
</evidence>
<evidence type="ECO:0000313" key="4">
    <source>
        <dbReference type="EMBL" id="CAA9509480.1"/>
    </source>
</evidence>
<dbReference type="AlphaFoldDB" id="A0A6J4SZ48"/>
<evidence type="ECO:0000256" key="1">
    <source>
        <dbReference type="SAM" id="MobiDB-lite"/>
    </source>
</evidence>